<sequence length="316" mass="35119">MIPKLIKQLHKLGIVGINRRNIDYISKYNKRCLYPLVDDKLLTKKLAIQAGINVPELYAVVAVNHQARDIHAILKKHSTFVIKPAHGSSGNGIIVITGHSKKGYRTLGRTIVSEEFLENHILEILSGVYSIGGHTDRAFVEYTVQLAPFFRDLTYQGMPDIRIIVFLGVPVMSMMRLPTHLSNGKANLHQGAIGVGIDIATGITTTGVWFNDIITEHPDTGIEITGIKIPNWENLLNLAARCYQLTGLGYQGIDIVIDRDKGPMLLELNARPGLNIQIANCAGLLPRLKIVEQRYKELNTLEERVSFIQNICNISA</sequence>
<dbReference type="GO" id="GO:0005524">
    <property type="term" value="F:ATP binding"/>
    <property type="evidence" value="ECO:0007669"/>
    <property type="project" value="UniProtKB-UniRule"/>
</dbReference>
<evidence type="ECO:0000313" key="4">
    <source>
        <dbReference type="EMBL" id="QII11629.1"/>
    </source>
</evidence>
<proteinExistence type="predicted"/>
<dbReference type="InterPro" id="IPR039523">
    <property type="entry name" value="RimK-rel_E_lig_ATP-grasp"/>
</dbReference>
<keyword evidence="4" id="KW-0808">Transferase</keyword>
<evidence type="ECO:0000313" key="7">
    <source>
        <dbReference type="Proteomes" id="UP000501926"/>
    </source>
</evidence>
<dbReference type="Gene3D" id="3.30.470.20">
    <property type="entry name" value="ATP-grasp fold, B domain"/>
    <property type="match status" value="1"/>
</dbReference>
<dbReference type="InterPro" id="IPR011761">
    <property type="entry name" value="ATP-grasp"/>
</dbReference>
<dbReference type="OrthoDB" id="336227at2"/>
<dbReference type="NCBIfam" id="TIGR02291">
    <property type="entry name" value="rimK_rel_E_lig"/>
    <property type="match status" value="1"/>
</dbReference>
<dbReference type="EMBL" id="LT934425">
    <property type="protein sequence ID" value="SOH02675.1"/>
    <property type="molecule type" value="Genomic_DNA"/>
</dbReference>
<dbReference type="SUPFAM" id="SSF56059">
    <property type="entry name" value="Glutathione synthetase ATP-binding domain-like"/>
    <property type="match status" value="1"/>
</dbReference>
<evidence type="ECO:0000313" key="3">
    <source>
        <dbReference type="EMBL" id="CAJ74524.1"/>
    </source>
</evidence>
<dbReference type="Pfam" id="PF14397">
    <property type="entry name" value="ATPgrasp_ST"/>
    <property type="match status" value="1"/>
</dbReference>
<evidence type="ECO:0000259" key="2">
    <source>
        <dbReference type="PROSITE" id="PS50975"/>
    </source>
</evidence>
<evidence type="ECO:0000256" key="1">
    <source>
        <dbReference type="PROSITE-ProRule" id="PRU00409"/>
    </source>
</evidence>
<accession>Q1Q3D2</accession>
<reference evidence="3" key="2">
    <citation type="submission" date="2006-01" db="EMBL/GenBank/DDBJ databases">
        <authorList>
            <person name="Genoscope"/>
        </authorList>
    </citation>
    <scope>NUCLEOTIDE SEQUENCE</scope>
</reference>
<reference evidence="6" key="4">
    <citation type="submission" date="2017-10" db="EMBL/GenBank/DDBJ databases">
        <authorList>
            <person name="Frank J."/>
        </authorList>
    </citation>
    <scope>NUCLEOTIDE SEQUENCE [LARGE SCALE GENOMIC DNA]</scope>
</reference>
<dbReference type="GO" id="GO:0046872">
    <property type="term" value="F:metal ion binding"/>
    <property type="evidence" value="ECO:0007669"/>
    <property type="project" value="InterPro"/>
</dbReference>
<dbReference type="AlphaFoldDB" id="Q1Q3D2"/>
<organism evidence="3">
    <name type="scientific">Kuenenia stuttgartiensis</name>
    <dbReference type="NCBI Taxonomy" id="174633"/>
    <lineage>
        <taxon>Bacteria</taxon>
        <taxon>Pseudomonadati</taxon>
        <taxon>Planctomycetota</taxon>
        <taxon>Candidatus Brocadiia</taxon>
        <taxon>Candidatus Brocadiales</taxon>
        <taxon>Candidatus Brocadiaceae</taxon>
        <taxon>Candidatus Kuenenia</taxon>
    </lineage>
</organism>
<dbReference type="GO" id="GO:0016740">
    <property type="term" value="F:transferase activity"/>
    <property type="evidence" value="ECO:0007669"/>
    <property type="project" value="UniProtKB-KW"/>
</dbReference>
<dbReference type="InterPro" id="IPR011758">
    <property type="entry name" value="RimK-rel_E_lig"/>
</dbReference>
<dbReference type="Gene3D" id="3.30.1490.20">
    <property type="entry name" value="ATP-grasp fold, A domain"/>
    <property type="match status" value="1"/>
</dbReference>
<dbReference type="KEGG" id="kst:KSMBR1_0155"/>
<evidence type="ECO:0000313" key="5">
    <source>
        <dbReference type="EMBL" id="SOH02675.1"/>
    </source>
</evidence>
<dbReference type="EMBL" id="CP049055">
    <property type="protein sequence ID" value="QII11629.1"/>
    <property type="molecule type" value="Genomic_DNA"/>
</dbReference>
<dbReference type="PROSITE" id="PS50975">
    <property type="entry name" value="ATP_GRASP"/>
    <property type="match status" value="1"/>
</dbReference>
<dbReference type="Proteomes" id="UP000221734">
    <property type="component" value="Chromosome Kuenenia_stuttgartiensis_MBR1"/>
</dbReference>
<reference evidence="5" key="3">
    <citation type="submission" date="2017-10" db="EMBL/GenBank/DDBJ databases">
        <authorList>
            <person name="Banno H."/>
            <person name="Chua N.-H."/>
        </authorList>
    </citation>
    <scope>NUCLEOTIDE SEQUENCE [LARGE SCALE GENOMIC DNA]</scope>
    <source>
        <strain evidence="5">Kuenenia_mbr1_ru-nijmegen</strain>
    </source>
</reference>
<protein>
    <submittedName>
        <fullName evidence="4">Glutathione synthase/Ribosomal protein S6 modification enzyme (Glutaminyl transferase)</fullName>
    </submittedName>
</protein>
<dbReference type="RefSeq" id="WP_099323615.1">
    <property type="nucleotide sequence ID" value="NZ_CP049055.1"/>
</dbReference>
<evidence type="ECO:0000313" key="6">
    <source>
        <dbReference type="Proteomes" id="UP000221734"/>
    </source>
</evidence>
<dbReference type="PANTHER" id="PTHR21621">
    <property type="entry name" value="RIBOSOMAL PROTEIN S6 MODIFICATION PROTEIN"/>
    <property type="match status" value="1"/>
</dbReference>
<dbReference type="GO" id="GO:0009432">
    <property type="term" value="P:SOS response"/>
    <property type="evidence" value="ECO:0007669"/>
    <property type="project" value="TreeGrafter"/>
</dbReference>
<gene>
    <name evidence="4" type="ORF">KsCSTR_22500</name>
    <name evidence="5" type="ORF">KSMBR1_0155</name>
    <name evidence="3" type="ORF">kuste3761</name>
</gene>
<reference evidence="3" key="1">
    <citation type="journal article" date="2006" name="Nature">
        <title>Deciphering the evolution and metabolism of an anammox bacterium from a community genome.</title>
        <authorList>
            <person name="Strous M."/>
            <person name="Pelletier E."/>
            <person name="Mangenot S."/>
            <person name="Rattei T."/>
            <person name="Lehner A."/>
            <person name="Taylor M.W."/>
            <person name="Horn M."/>
            <person name="Daims H."/>
            <person name="Bartol-Mavel D."/>
            <person name="Wincker P."/>
            <person name="Barbe V."/>
            <person name="Fonknechten N."/>
            <person name="Vallenet D."/>
            <person name="Segurens B."/>
            <person name="Schenowitz-Truong C."/>
            <person name="Medigue C."/>
            <person name="Collingro A."/>
            <person name="Snel B."/>
            <person name="Dutilh B.E."/>
            <person name="OpDenCamp H.J.M."/>
            <person name="vanDerDrift C."/>
            <person name="Cirpus I."/>
            <person name="vanDePas-Schoonen K.T."/>
            <person name="Harhangi H.R."/>
            <person name="vanNiftrik L."/>
            <person name="Schmid M."/>
            <person name="Keltjens J."/>
            <person name="vanDeVossenberg J."/>
            <person name="Kartal B."/>
            <person name="Meier H."/>
            <person name="Frishman D."/>
            <person name="Huynen M.A."/>
            <person name="Mewes H."/>
            <person name="Weissenbach J."/>
            <person name="Jetten M.S.M."/>
            <person name="Wagner M."/>
            <person name="LePaslier D."/>
        </authorList>
    </citation>
    <scope>NUCLEOTIDE SEQUENCE</scope>
</reference>
<dbReference type="Proteomes" id="UP000501926">
    <property type="component" value="Chromosome"/>
</dbReference>
<feature type="domain" description="ATP-grasp" evidence="2">
    <location>
        <begin position="44"/>
        <end position="299"/>
    </location>
</feature>
<keyword evidence="1" id="KW-0547">Nucleotide-binding</keyword>
<dbReference type="EMBL" id="CT573071">
    <property type="protein sequence ID" value="CAJ74524.1"/>
    <property type="molecule type" value="Genomic_DNA"/>
</dbReference>
<dbReference type="PANTHER" id="PTHR21621:SF0">
    <property type="entry name" value="BETA-CITRYLGLUTAMATE SYNTHASE B-RELATED"/>
    <property type="match status" value="1"/>
</dbReference>
<dbReference type="GO" id="GO:0018169">
    <property type="term" value="F:ribosomal S6-glutamic acid ligase activity"/>
    <property type="evidence" value="ECO:0007669"/>
    <property type="project" value="TreeGrafter"/>
</dbReference>
<keyword evidence="6" id="KW-1185">Reference proteome</keyword>
<name>Q1Q3D2_KUEST</name>
<dbReference type="InterPro" id="IPR013815">
    <property type="entry name" value="ATP_grasp_subdomain_1"/>
</dbReference>
<dbReference type="GO" id="GO:0005737">
    <property type="term" value="C:cytoplasm"/>
    <property type="evidence" value="ECO:0007669"/>
    <property type="project" value="TreeGrafter"/>
</dbReference>
<keyword evidence="1" id="KW-0067">ATP-binding</keyword>
<reference evidence="4 7" key="5">
    <citation type="submission" date="2020-02" db="EMBL/GenBank/DDBJ databases">
        <title>Newly sequenced genome of strain CSTR1 showed variability in Candidatus Kuenenia stuttgartiensis genomes.</title>
        <authorList>
            <person name="Ding C."/>
            <person name="Adrian L."/>
        </authorList>
    </citation>
    <scope>NUCLEOTIDE SEQUENCE [LARGE SCALE GENOMIC DNA]</scope>
    <source>
        <strain evidence="4 7">CSTR1</strain>
    </source>
</reference>